<evidence type="ECO:0000313" key="7">
    <source>
        <dbReference type="Proteomes" id="UP000215633"/>
    </source>
</evidence>
<comment type="cofactor">
    <cofactor evidence="1">
        <name>FAD</name>
        <dbReference type="ChEBI" id="CHEBI:57692"/>
    </cofactor>
</comment>
<evidence type="ECO:0000256" key="1">
    <source>
        <dbReference type="ARBA" id="ARBA00001974"/>
    </source>
</evidence>
<proteinExistence type="predicted"/>
<keyword evidence="4" id="KW-0560">Oxidoreductase</keyword>
<dbReference type="InterPro" id="IPR003953">
    <property type="entry name" value="FAD-dep_OxRdtase_2_FAD-bd"/>
</dbReference>
<dbReference type="GO" id="GO:0008202">
    <property type="term" value="P:steroid metabolic process"/>
    <property type="evidence" value="ECO:0007669"/>
    <property type="project" value="UniProtKB-ARBA"/>
</dbReference>
<dbReference type="SUPFAM" id="SSF56425">
    <property type="entry name" value="Succinate dehydrogenase/fumarate reductase flavoprotein, catalytic domain"/>
    <property type="match status" value="1"/>
</dbReference>
<dbReference type="InterPro" id="IPR027477">
    <property type="entry name" value="Succ_DH/fumarate_Rdtase_cat_sf"/>
</dbReference>
<dbReference type="Pfam" id="PF00890">
    <property type="entry name" value="FAD_binding_2"/>
    <property type="match status" value="1"/>
</dbReference>
<dbReference type="Gene3D" id="3.50.50.60">
    <property type="entry name" value="FAD/NAD(P)-binding domain"/>
    <property type="match status" value="2"/>
</dbReference>
<dbReference type="PANTHER" id="PTHR43400">
    <property type="entry name" value="FUMARATE REDUCTASE"/>
    <property type="match status" value="1"/>
</dbReference>
<keyword evidence="2" id="KW-0285">Flavoprotein</keyword>
<protein>
    <submittedName>
        <fullName evidence="6">FAD-binding dehydrogenase</fullName>
    </submittedName>
</protein>
<dbReference type="AlphaFoldDB" id="A0A261V6J8"/>
<organism evidence="6 7">
    <name type="scientific">Bordetella genomosp. 2</name>
    <dbReference type="NCBI Taxonomy" id="1983456"/>
    <lineage>
        <taxon>Bacteria</taxon>
        <taxon>Pseudomonadati</taxon>
        <taxon>Pseudomonadota</taxon>
        <taxon>Betaproteobacteria</taxon>
        <taxon>Burkholderiales</taxon>
        <taxon>Alcaligenaceae</taxon>
        <taxon>Bordetella</taxon>
    </lineage>
</organism>
<evidence type="ECO:0000259" key="5">
    <source>
        <dbReference type="Pfam" id="PF00890"/>
    </source>
</evidence>
<dbReference type="PANTHER" id="PTHR43400:SF10">
    <property type="entry name" value="3-OXOSTEROID 1-DEHYDROGENASE"/>
    <property type="match status" value="1"/>
</dbReference>
<keyword evidence="7" id="KW-1185">Reference proteome</keyword>
<dbReference type="EMBL" id="NEVT01000009">
    <property type="protein sequence ID" value="OZI69437.1"/>
    <property type="molecule type" value="Genomic_DNA"/>
</dbReference>
<evidence type="ECO:0000256" key="4">
    <source>
        <dbReference type="ARBA" id="ARBA00023002"/>
    </source>
</evidence>
<dbReference type="RefSeq" id="WP_094807897.1">
    <property type="nucleotide sequence ID" value="NZ_NEVT01000009.1"/>
</dbReference>
<sequence>MDTPRWNSEVDAIVVGSGAAGMTAALTAHTEGLQVLLVEKTGRIGGSTAISGGALWLPLNDQSAAAGHPDTYEQVWAYLEQTVGDAAPAALKRAYLEAAPRVLRYLAGHGLLEAVARRASPDYYPDRPGAALGGRSLDPAEFDGRRLGRRRFRELRDPLPEFLVLDGMMVSVADVRHLLNATRKFESWRHAMKLVLRYGADRLRGYHRGTRLLLGNALAGQLFHALLQRQVPYWLDTPAVALHRDADGRATGLTVRRAGRPWHVRARRGIVLATGGFPWDRARRAQAYPQPTGAWSMAPQGNTGDGIRLALEAGATLGPRPASPAFWAPVSILARPDGSQVRYPHLVWDRAKPGLIAVNGAGRRFVNESASYHEFVLAMYRSHRDTPSIPAFLICDRQFIDTWGLGLALPGGRPRRHLIESGYLHEAATLAELAARLKLPADALQDTVARYNAHASQGIDPDFGKGGTAYNRYLGDPDHRPNPCLAPLGAGPYYAVQVVAGDIGTAWGLATDEHARILDRHGAPIDGLYAAGNDMHSVMGGAYPGPGITLGPALTFGWLAARHLAGASPATLPEETA</sequence>
<dbReference type="Proteomes" id="UP000215633">
    <property type="component" value="Unassembled WGS sequence"/>
</dbReference>
<evidence type="ECO:0000256" key="3">
    <source>
        <dbReference type="ARBA" id="ARBA00022827"/>
    </source>
</evidence>
<evidence type="ECO:0000313" key="6">
    <source>
        <dbReference type="EMBL" id="OZI69437.1"/>
    </source>
</evidence>
<gene>
    <name evidence="6" type="ORF">CAL24_21625</name>
</gene>
<comment type="caution">
    <text evidence="6">The sequence shown here is derived from an EMBL/GenBank/DDBJ whole genome shotgun (WGS) entry which is preliminary data.</text>
</comment>
<dbReference type="InterPro" id="IPR050315">
    <property type="entry name" value="FAD-oxidoreductase_2"/>
</dbReference>
<dbReference type="SUPFAM" id="SSF51905">
    <property type="entry name" value="FAD/NAD(P)-binding domain"/>
    <property type="match status" value="1"/>
</dbReference>
<evidence type="ECO:0000256" key="2">
    <source>
        <dbReference type="ARBA" id="ARBA00022630"/>
    </source>
</evidence>
<name>A0A261V6J8_9BORD</name>
<dbReference type="InterPro" id="IPR036188">
    <property type="entry name" value="FAD/NAD-bd_sf"/>
</dbReference>
<feature type="domain" description="FAD-dependent oxidoreductase 2 FAD-binding" evidence="5">
    <location>
        <begin position="11"/>
        <end position="550"/>
    </location>
</feature>
<keyword evidence="3" id="KW-0274">FAD</keyword>
<dbReference type="GO" id="GO:0016491">
    <property type="term" value="F:oxidoreductase activity"/>
    <property type="evidence" value="ECO:0007669"/>
    <property type="project" value="UniProtKB-KW"/>
</dbReference>
<accession>A0A261V6J8</accession>
<reference evidence="7" key="1">
    <citation type="submission" date="2017-05" db="EMBL/GenBank/DDBJ databases">
        <title>Complete and WGS of Bordetella genogroups.</title>
        <authorList>
            <person name="Spilker T."/>
            <person name="Lipuma J."/>
        </authorList>
    </citation>
    <scope>NUCLEOTIDE SEQUENCE [LARGE SCALE GENOMIC DNA]</scope>
    <source>
        <strain evidence="7">AU8256</strain>
    </source>
</reference>